<proteinExistence type="predicted"/>
<sequence length="418" mass="46692">MKLNISQFFVIVTILASCQSARSPKPFEFSNPKNEPREDELIVVKRKAVEEQTGPIAAGKYFTMNKPTGVPMVIQFDDLDGDGQWDEAAFLYSFQPKEKVVFKPAIADAPATVKAVVRAHVRHMKKNADNTFGPVSLEKDTMPLNALPTDFSKQPLPPYLTEGPAWENDKVGFRLYFDVRNGKDIWGKTTPRMVLDEAGTDTSKNYHHQADWGMDVLKVGASLGAGSLALQVPLRDGKDTLVRLGGKNIQQVTYEKVADGPVRAICRLKYTNWKIAEGMEPVTVTEEIHIWANKYCYESYITITGAPKGAELVTGIVNLHSKEVYKMEGAGYKGIYTYDVQSENKDKLGMAIVMPAEQVTGIATTPNANTDIQNTYIIKAGINEKEPVVFRFYAGWEKSDERFTSEEKFKAFLLKDLQ</sequence>
<dbReference type="OrthoDB" id="258246at2"/>
<dbReference type="EMBL" id="LWBP01000194">
    <property type="protein sequence ID" value="OQP57443.1"/>
    <property type="molecule type" value="Genomic_DNA"/>
</dbReference>
<accession>A0A1V9FGF5</accession>
<dbReference type="AlphaFoldDB" id="A0A1V9FGF5"/>
<dbReference type="STRING" id="550983.A4R26_24815"/>
<gene>
    <name evidence="1" type="ORF">A4R26_24815</name>
</gene>
<evidence type="ECO:0008006" key="3">
    <source>
        <dbReference type="Google" id="ProtNLM"/>
    </source>
</evidence>
<dbReference type="Proteomes" id="UP000192276">
    <property type="component" value="Unassembled WGS sequence"/>
</dbReference>
<keyword evidence="2" id="KW-1185">Reference proteome</keyword>
<evidence type="ECO:0000313" key="1">
    <source>
        <dbReference type="EMBL" id="OQP57443.1"/>
    </source>
</evidence>
<evidence type="ECO:0000313" key="2">
    <source>
        <dbReference type="Proteomes" id="UP000192276"/>
    </source>
</evidence>
<protein>
    <recommendedName>
        <fullName evidence="3">DUF4861 domain-containing protein</fullName>
    </recommendedName>
</protein>
<comment type="caution">
    <text evidence="1">The sequence shown here is derived from an EMBL/GenBank/DDBJ whole genome shotgun (WGS) entry which is preliminary data.</text>
</comment>
<name>A0A1V9FGF5_9BACT</name>
<reference evidence="2" key="1">
    <citation type="submission" date="2016-04" db="EMBL/GenBank/DDBJ databases">
        <authorList>
            <person name="Chen L."/>
            <person name="Zhuang W."/>
            <person name="Wang G."/>
        </authorList>
    </citation>
    <scope>NUCLEOTIDE SEQUENCE [LARGE SCALE GENOMIC DNA]</scope>
    <source>
        <strain evidence="2">208</strain>
    </source>
</reference>
<dbReference type="RefSeq" id="WP_081167763.1">
    <property type="nucleotide sequence ID" value="NZ_LWBP01000194.1"/>
</dbReference>
<dbReference type="InterPro" id="IPR032342">
    <property type="entry name" value="DUF4861"/>
</dbReference>
<organism evidence="1 2">
    <name type="scientific">Niastella populi</name>
    <dbReference type="NCBI Taxonomy" id="550983"/>
    <lineage>
        <taxon>Bacteria</taxon>
        <taxon>Pseudomonadati</taxon>
        <taxon>Bacteroidota</taxon>
        <taxon>Chitinophagia</taxon>
        <taxon>Chitinophagales</taxon>
        <taxon>Chitinophagaceae</taxon>
        <taxon>Niastella</taxon>
    </lineage>
</organism>
<dbReference type="PROSITE" id="PS51257">
    <property type="entry name" value="PROKAR_LIPOPROTEIN"/>
    <property type="match status" value="1"/>
</dbReference>
<dbReference type="Pfam" id="PF16153">
    <property type="entry name" value="DUF4861"/>
    <property type="match status" value="1"/>
</dbReference>